<dbReference type="SUPFAM" id="SSF101898">
    <property type="entry name" value="NHL repeat"/>
    <property type="match status" value="2"/>
</dbReference>
<feature type="chain" id="PRO_5020834621" evidence="1">
    <location>
        <begin position="30"/>
        <end position="545"/>
    </location>
</feature>
<comment type="caution">
    <text evidence="2">The sequence shown here is derived from an EMBL/GenBank/DDBJ whole genome shotgun (WGS) entry which is preliminary data.</text>
</comment>
<feature type="signal peptide" evidence="1">
    <location>
        <begin position="1"/>
        <end position="29"/>
    </location>
</feature>
<gene>
    <name evidence="2" type="ORF">EWM57_09405</name>
</gene>
<dbReference type="OrthoDB" id="610424at2"/>
<dbReference type="EMBL" id="SEWE01000016">
    <property type="protein sequence ID" value="RYU79891.1"/>
    <property type="molecule type" value="Genomic_DNA"/>
</dbReference>
<keyword evidence="1" id="KW-0732">Signal</keyword>
<keyword evidence="3" id="KW-1185">Reference proteome</keyword>
<dbReference type="RefSeq" id="WP_129920891.1">
    <property type="nucleotide sequence ID" value="NZ_SEWE01000016.1"/>
</dbReference>
<protein>
    <submittedName>
        <fullName evidence="2">T9SS type A sorting domain-containing protein</fullName>
    </submittedName>
</protein>
<evidence type="ECO:0000313" key="3">
    <source>
        <dbReference type="Proteomes" id="UP000294155"/>
    </source>
</evidence>
<dbReference type="InterPro" id="IPR026444">
    <property type="entry name" value="Secre_tail"/>
</dbReference>
<dbReference type="PANTHER" id="PTHR35580">
    <property type="entry name" value="CELL SURFACE GLYCOPROTEIN (S-LAYER PROTEIN)-LIKE PROTEIN"/>
    <property type="match status" value="1"/>
</dbReference>
<sequence>MRNSTPFRSLLPRLGLAALLGLTAVGAQAQSVPTWARVTRATAPNMNSGSNARRIAVAGDGSYFVVGSFSGTMTLGAVALTSGPGNGHGYVAKLNAAGTVLWAKALESSSGDMNMNVAADAAGNVYVAGYFTNDINLGGSAFTSSGTDSFIVKYNAQGVQQWAKQAGASNAYVLGLAADAAGNVTLAGDSDSNVSFGGGAVTGSGVFVFRFSTTGTVLLGRRISNGGYAEGVALDGAGNTYVTGSFGAQTAFGTINLTSAGELDIFVCKLDAAGTVLWAKRDGSVEYDGGQSIAVDANGNPLVGGYYEDVDLSPTVETSKLYVSRFTSQGVQLWSRQLTSSLPQFFNASGLAYDNRGGYYVTGGMVGTVAFGNTTLASSGQSLFIARYDSQGNVLWADRAANANANNDASIGFGLASDASGNVYLAGAAIGNVTFGSITTADPTPGTVVAKLNAGGIVAAARPAVASLKLSTFPNPAAGQTTLVLPVGGGQLSVFDALGRLVREQALPAVAGNAPVSLAGLAPGLYQLRATLGNGQLATAPLTVR</sequence>
<evidence type="ECO:0000313" key="2">
    <source>
        <dbReference type="EMBL" id="RYU79891.1"/>
    </source>
</evidence>
<dbReference type="InterPro" id="IPR052918">
    <property type="entry name" value="Motility_Chemotaxis_Reg"/>
</dbReference>
<evidence type="ECO:0000256" key="1">
    <source>
        <dbReference type="SAM" id="SignalP"/>
    </source>
</evidence>
<proteinExistence type="predicted"/>
<accession>A0A4Q5LFS9</accession>
<name>A0A4Q5LFS9_9BACT</name>
<dbReference type="Proteomes" id="UP000294155">
    <property type="component" value="Unassembled WGS sequence"/>
</dbReference>
<dbReference type="NCBIfam" id="TIGR04183">
    <property type="entry name" value="Por_Secre_tail"/>
    <property type="match status" value="1"/>
</dbReference>
<organism evidence="2 3">
    <name type="scientific">Hymenobacter persicinus</name>
    <dbReference type="NCBI Taxonomy" id="2025506"/>
    <lineage>
        <taxon>Bacteria</taxon>
        <taxon>Pseudomonadati</taxon>
        <taxon>Bacteroidota</taxon>
        <taxon>Cytophagia</taxon>
        <taxon>Cytophagales</taxon>
        <taxon>Hymenobacteraceae</taxon>
        <taxon>Hymenobacter</taxon>
    </lineage>
</organism>
<dbReference type="PANTHER" id="PTHR35580:SF1">
    <property type="entry name" value="PHYTASE-LIKE DOMAIN-CONTAINING PROTEIN"/>
    <property type="match status" value="1"/>
</dbReference>
<reference evidence="2 3" key="1">
    <citation type="submission" date="2019-02" db="EMBL/GenBank/DDBJ databases">
        <title>Bacterial novel species isolated from soil.</title>
        <authorList>
            <person name="Jung H.-Y."/>
        </authorList>
    </citation>
    <scope>NUCLEOTIDE SEQUENCE [LARGE SCALE GENOMIC DNA]</scope>
    <source>
        <strain evidence="2 3">1-3-3-3</strain>
    </source>
</reference>
<dbReference type="AlphaFoldDB" id="A0A4Q5LFS9"/>
<dbReference type="Gene3D" id="2.80.10.50">
    <property type="match status" value="1"/>
</dbReference>